<accession>A0A085VJ66</accession>
<dbReference type="InterPro" id="IPR014558">
    <property type="entry name" value="UCP029720"/>
</dbReference>
<dbReference type="PIRSF" id="PIRSF029720">
    <property type="entry name" value="UCP029720"/>
    <property type="match status" value="1"/>
</dbReference>
<proteinExistence type="predicted"/>
<evidence type="ECO:0000256" key="1">
    <source>
        <dbReference type="SAM" id="MobiDB-lite"/>
    </source>
</evidence>
<protein>
    <recommendedName>
        <fullName evidence="5">Lipoprotein with Yx(FWY)xxD motif</fullName>
    </recommendedName>
</protein>
<dbReference type="InterPro" id="IPR005297">
    <property type="entry name" value="Lipoprotein_repeat"/>
</dbReference>
<comment type="caution">
    <text evidence="3">The sequence shown here is derived from an EMBL/GenBank/DDBJ whole genome shotgun (WGS) entry which is preliminary data.</text>
</comment>
<evidence type="ECO:0000313" key="4">
    <source>
        <dbReference type="Proteomes" id="UP000028631"/>
    </source>
</evidence>
<dbReference type="PANTHER" id="PTHR39335">
    <property type="entry name" value="BLL4220 PROTEIN"/>
    <property type="match status" value="1"/>
</dbReference>
<feature type="signal peptide" evidence="2">
    <location>
        <begin position="1"/>
        <end position="25"/>
    </location>
</feature>
<feature type="chain" id="PRO_5001798946" description="Lipoprotein with Yx(FWY)xxD motif" evidence="2">
    <location>
        <begin position="26"/>
        <end position="125"/>
    </location>
</feature>
<dbReference type="PANTHER" id="PTHR39335:SF1">
    <property type="entry name" value="BLL4220 PROTEIN"/>
    <property type="match status" value="1"/>
</dbReference>
<organism evidence="3 4">
    <name type="scientific">Pseudomonas syringae</name>
    <dbReference type="NCBI Taxonomy" id="317"/>
    <lineage>
        <taxon>Bacteria</taxon>
        <taxon>Pseudomonadati</taxon>
        <taxon>Pseudomonadota</taxon>
        <taxon>Gammaproteobacteria</taxon>
        <taxon>Pseudomonadales</taxon>
        <taxon>Pseudomonadaceae</taxon>
        <taxon>Pseudomonas</taxon>
    </lineage>
</organism>
<dbReference type="Pfam" id="PF03640">
    <property type="entry name" value="Lipoprotein_15"/>
    <property type="match status" value="2"/>
</dbReference>
<evidence type="ECO:0000256" key="2">
    <source>
        <dbReference type="SAM" id="SignalP"/>
    </source>
</evidence>
<reference evidence="3 4" key="1">
    <citation type="submission" date="2014-07" db="EMBL/GenBank/DDBJ databases">
        <title>Draft Genome Sequences of Environmental Pseudomonas syringae strains.</title>
        <authorList>
            <person name="Baltrus D.A."/>
            <person name="Berge O."/>
            <person name="Morris C."/>
        </authorList>
    </citation>
    <scope>NUCLEOTIDE SEQUENCE [LARGE SCALE GENOMIC DNA]</scope>
    <source>
        <strain evidence="3 4">GAW0119</strain>
    </source>
</reference>
<dbReference type="PATRIC" id="fig|317.175.peg.2648"/>
<dbReference type="EMBL" id="JPQU01000034">
    <property type="protein sequence ID" value="KFE55479.1"/>
    <property type="molecule type" value="Genomic_DNA"/>
</dbReference>
<dbReference type="Proteomes" id="UP000028631">
    <property type="component" value="Unassembled WGS sequence"/>
</dbReference>
<dbReference type="AlphaFoldDB" id="A0A085VJ66"/>
<dbReference type="OrthoDB" id="9800666at2"/>
<dbReference type="GO" id="GO:0043448">
    <property type="term" value="P:alkane catabolic process"/>
    <property type="evidence" value="ECO:0007669"/>
    <property type="project" value="TreeGrafter"/>
</dbReference>
<feature type="compositionally biased region" description="Basic and acidic residues" evidence="1">
    <location>
        <begin position="105"/>
        <end position="114"/>
    </location>
</feature>
<keyword evidence="4" id="KW-1185">Reference proteome</keyword>
<feature type="region of interest" description="Disordered" evidence="1">
    <location>
        <begin position="105"/>
        <end position="125"/>
    </location>
</feature>
<sequence length="125" mass="13240">MLKISSTLKALLTAAALASSGLAFAAEPGMAQDGILTQHSGLTLYTFDKDSGGKSACNDQCAVNWPPLFAEATDKPSGKWTTIKRDDGKMQWAYDGKPVYGYKDDKKAGDKTGDGKGGAWHVVKP</sequence>
<evidence type="ECO:0008006" key="5">
    <source>
        <dbReference type="Google" id="ProtNLM"/>
    </source>
</evidence>
<dbReference type="RefSeq" id="WP_032628604.1">
    <property type="nucleotide sequence ID" value="NZ_JPQU01000034.1"/>
</dbReference>
<gene>
    <name evidence="3" type="ORF">IV01_12705</name>
</gene>
<keyword evidence="2" id="KW-0732">Signal</keyword>
<name>A0A085VJ66_PSESX</name>
<evidence type="ECO:0000313" key="3">
    <source>
        <dbReference type="EMBL" id="KFE55479.1"/>
    </source>
</evidence>